<evidence type="ECO:0000313" key="2">
    <source>
        <dbReference type="Proteomes" id="UP000593572"/>
    </source>
</evidence>
<keyword evidence="2" id="KW-1185">Reference proteome</keyword>
<evidence type="ECO:0000313" key="1">
    <source>
        <dbReference type="EMBL" id="MBA0573944.1"/>
    </source>
</evidence>
<reference evidence="1 2" key="1">
    <citation type="journal article" date="2019" name="Genome Biol. Evol.">
        <title>Insights into the evolution of the New World diploid cottons (Gossypium, subgenus Houzingenia) based on genome sequencing.</title>
        <authorList>
            <person name="Grover C.E."/>
            <person name="Arick M.A. 2nd"/>
            <person name="Thrash A."/>
            <person name="Conover J.L."/>
            <person name="Sanders W.S."/>
            <person name="Peterson D.G."/>
            <person name="Frelichowski J.E."/>
            <person name="Scheffler J.A."/>
            <person name="Scheffler B.E."/>
            <person name="Wendel J.F."/>
        </authorList>
    </citation>
    <scope>NUCLEOTIDE SEQUENCE [LARGE SCALE GENOMIC DNA]</scope>
    <source>
        <strain evidence="1">157</strain>
        <tissue evidence="1">Leaf</tissue>
    </source>
</reference>
<name>A0A7J8NAT7_9ROSI</name>
<accession>A0A7J8NAT7</accession>
<organism evidence="1 2">
    <name type="scientific">Gossypium lobatum</name>
    <dbReference type="NCBI Taxonomy" id="34289"/>
    <lineage>
        <taxon>Eukaryota</taxon>
        <taxon>Viridiplantae</taxon>
        <taxon>Streptophyta</taxon>
        <taxon>Embryophyta</taxon>
        <taxon>Tracheophyta</taxon>
        <taxon>Spermatophyta</taxon>
        <taxon>Magnoliopsida</taxon>
        <taxon>eudicotyledons</taxon>
        <taxon>Gunneridae</taxon>
        <taxon>Pentapetalae</taxon>
        <taxon>rosids</taxon>
        <taxon>malvids</taxon>
        <taxon>Malvales</taxon>
        <taxon>Malvaceae</taxon>
        <taxon>Malvoideae</taxon>
        <taxon>Gossypium</taxon>
    </lineage>
</organism>
<dbReference type="Proteomes" id="UP000593572">
    <property type="component" value="Unassembled WGS sequence"/>
</dbReference>
<comment type="caution">
    <text evidence="1">The sequence shown here is derived from an EMBL/GenBank/DDBJ whole genome shotgun (WGS) entry which is preliminary data.</text>
</comment>
<protein>
    <submittedName>
        <fullName evidence="1">Uncharacterized protein</fullName>
    </submittedName>
</protein>
<dbReference type="EMBL" id="JABEZX010000013">
    <property type="protein sequence ID" value="MBA0573944.1"/>
    <property type="molecule type" value="Genomic_DNA"/>
</dbReference>
<sequence length="29" mass="3257">MFNQQGLLKQSIAKDNSFGSCARRIAERS</sequence>
<dbReference type="AlphaFoldDB" id="A0A7J8NAT7"/>
<gene>
    <name evidence="1" type="ORF">Golob_001191</name>
</gene>
<proteinExistence type="predicted"/>